<protein>
    <submittedName>
        <fullName evidence="9">Endospore germination permease</fullName>
    </submittedName>
</protein>
<reference evidence="9 10" key="1">
    <citation type="submission" date="2020-12" db="EMBL/GenBank/DDBJ databases">
        <title>WGS of Thermoactinomyces spp.</title>
        <authorList>
            <person name="Cheng K."/>
        </authorList>
    </citation>
    <scope>NUCLEOTIDE SEQUENCE [LARGE SCALE GENOMIC DNA]</scope>
    <source>
        <strain evidence="10">CICC 10671\DSM 43846</strain>
    </source>
</reference>
<dbReference type="PANTHER" id="PTHR34975">
    <property type="entry name" value="SPORE GERMINATION PROTEIN A2"/>
    <property type="match status" value="1"/>
</dbReference>
<evidence type="ECO:0000256" key="2">
    <source>
        <dbReference type="ARBA" id="ARBA00007998"/>
    </source>
</evidence>
<evidence type="ECO:0000256" key="4">
    <source>
        <dbReference type="ARBA" id="ARBA00022544"/>
    </source>
</evidence>
<dbReference type="GO" id="GO:0016020">
    <property type="term" value="C:membrane"/>
    <property type="evidence" value="ECO:0007669"/>
    <property type="project" value="UniProtKB-SubCell"/>
</dbReference>
<keyword evidence="5 8" id="KW-0812">Transmembrane</keyword>
<name>A0A8I1A7S2_THEIN</name>
<feature type="transmembrane region" description="Helical" evidence="8">
    <location>
        <begin position="283"/>
        <end position="308"/>
    </location>
</feature>
<evidence type="ECO:0000256" key="6">
    <source>
        <dbReference type="ARBA" id="ARBA00022989"/>
    </source>
</evidence>
<evidence type="ECO:0000256" key="8">
    <source>
        <dbReference type="SAM" id="Phobius"/>
    </source>
</evidence>
<feature type="transmembrane region" description="Helical" evidence="8">
    <location>
        <begin position="12"/>
        <end position="32"/>
    </location>
</feature>
<comment type="caution">
    <text evidence="9">The sequence shown here is derived from an EMBL/GenBank/DDBJ whole genome shotgun (WGS) entry which is preliminary data.</text>
</comment>
<evidence type="ECO:0000256" key="7">
    <source>
        <dbReference type="ARBA" id="ARBA00023136"/>
    </source>
</evidence>
<dbReference type="Pfam" id="PF03845">
    <property type="entry name" value="Spore_permease"/>
    <property type="match status" value="1"/>
</dbReference>
<feature type="transmembrane region" description="Helical" evidence="8">
    <location>
        <begin position="349"/>
        <end position="370"/>
    </location>
</feature>
<gene>
    <name evidence="9" type="ORF">I8U20_02850</name>
</gene>
<feature type="transmembrane region" description="Helical" evidence="8">
    <location>
        <begin position="231"/>
        <end position="253"/>
    </location>
</feature>
<comment type="subcellular location">
    <subcellularLocation>
        <location evidence="1">Membrane</location>
        <topology evidence="1">Multi-pass membrane protein</topology>
    </subcellularLocation>
</comment>
<dbReference type="InterPro" id="IPR004761">
    <property type="entry name" value="Spore_GerAB"/>
</dbReference>
<dbReference type="EMBL" id="JAECVW010000001">
    <property type="protein sequence ID" value="MBH8594261.1"/>
    <property type="molecule type" value="Genomic_DNA"/>
</dbReference>
<evidence type="ECO:0000256" key="1">
    <source>
        <dbReference type="ARBA" id="ARBA00004141"/>
    </source>
</evidence>
<accession>A0A8I1A7S2</accession>
<dbReference type="Gene3D" id="1.20.1740.10">
    <property type="entry name" value="Amino acid/polyamine transporter I"/>
    <property type="match status" value="1"/>
</dbReference>
<feature type="transmembrane region" description="Helical" evidence="8">
    <location>
        <begin position="89"/>
        <end position="113"/>
    </location>
</feature>
<dbReference type="Proteomes" id="UP000633619">
    <property type="component" value="Unassembled WGS sequence"/>
</dbReference>
<organism evidence="9 10">
    <name type="scientific">Thermoactinomyces intermedius</name>
    <dbReference type="NCBI Taxonomy" id="2024"/>
    <lineage>
        <taxon>Bacteria</taxon>
        <taxon>Bacillati</taxon>
        <taxon>Bacillota</taxon>
        <taxon>Bacilli</taxon>
        <taxon>Bacillales</taxon>
        <taxon>Thermoactinomycetaceae</taxon>
        <taxon>Thermoactinomyces</taxon>
    </lineage>
</organism>
<comment type="similarity">
    <text evidence="2">Belongs to the amino acid-polyamine-organocation (APC) superfamily. Spore germination protein (SGP) (TC 2.A.3.9) family.</text>
</comment>
<evidence type="ECO:0000256" key="5">
    <source>
        <dbReference type="ARBA" id="ARBA00022692"/>
    </source>
</evidence>
<keyword evidence="4" id="KW-0309">Germination</keyword>
<feature type="transmembrane region" description="Helical" evidence="8">
    <location>
        <begin position="44"/>
        <end position="62"/>
    </location>
</feature>
<keyword evidence="10" id="KW-1185">Reference proteome</keyword>
<proteinExistence type="inferred from homology"/>
<evidence type="ECO:0000256" key="3">
    <source>
        <dbReference type="ARBA" id="ARBA00022448"/>
    </source>
</evidence>
<dbReference type="NCBIfam" id="TIGR00912">
    <property type="entry name" value="2A0309"/>
    <property type="match status" value="1"/>
</dbReference>
<dbReference type="AlphaFoldDB" id="A0A8I1A7S2"/>
<dbReference type="PANTHER" id="PTHR34975:SF2">
    <property type="entry name" value="SPORE GERMINATION PROTEIN A2"/>
    <property type="match status" value="1"/>
</dbReference>
<feature type="transmembrane region" description="Helical" evidence="8">
    <location>
        <begin position="320"/>
        <end position="337"/>
    </location>
</feature>
<evidence type="ECO:0000313" key="9">
    <source>
        <dbReference type="EMBL" id="MBH8594261.1"/>
    </source>
</evidence>
<feature type="transmembrane region" description="Helical" evidence="8">
    <location>
        <begin position="159"/>
        <end position="178"/>
    </location>
</feature>
<evidence type="ECO:0000313" key="10">
    <source>
        <dbReference type="Proteomes" id="UP000633619"/>
    </source>
</evidence>
<sequence>MDRKTASKQVITSYQAFTLLYSTIFGAGVLSLPRSVGESAGNDMIWVILLSGVVVAILVYLMTRLCQRFPGMTLVQFAPYILGSRKRKWVGYVISFPFLLMVALFFVMGTASVVRIFGETVVTTMLPRTPVEAVMLIFLLAAAFGAGSDLGVIAKLNEFLFPITLIPFLSMIYALFQSGEITNILPLFQLDPMVLPKALMGGAFAFAGFQVVMIFSGFYQQPEKMKKANMISILAITISYWYLCAISLSVFGIDEVKNLMFPVLEVAKVVKMEDILFERIESAILSIWLVAGYTSVVNLFSALVQIIIEYFRLSERYRRLIAFLAVPVFLYLALIPENTQEVGIYADRIGLYDGVISVIIPVVLLLVAVIRKKKGEVRDEI</sequence>
<dbReference type="RefSeq" id="WP_181730790.1">
    <property type="nucleotide sequence ID" value="NZ_JACEIR010000001.1"/>
</dbReference>
<feature type="transmembrane region" description="Helical" evidence="8">
    <location>
        <begin position="198"/>
        <end position="219"/>
    </location>
</feature>
<feature type="transmembrane region" description="Helical" evidence="8">
    <location>
        <begin position="133"/>
        <end position="152"/>
    </location>
</feature>
<keyword evidence="6 8" id="KW-1133">Transmembrane helix</keyword>
<keyword evidence="3" id="KW-0813">Transport</keyword>
<dbReference type="GO" id="GO:0009847">
    <property type="term" value="P:spore germination"/>
    <property type="evidence" value="ECO:0007669"/>
    <property type="project" value="InterPro"/>
</dbReference>
<keyword evidence="7 8" id="KW-0472">Membrane</keyword>